<evidence type="ECO:0000313" key="3">
    <source>
        <dbReference type="Proteomes" id="UP000233398"/>
    </source>
</evidence>
<accession>A0A2N0VKR2</accession>
<feature type="transmembrane region" description="Helical" evidence="1">
    <location>
        <begin position="122"/>
        <end position="140"/>
    </location>
</feature>
<keyword evidence="1" id="KW-1133">Transmembrane helix</keyword>
<evidence type="ECO:0008006" key="4">
    <source>
        <dbReference type="Google" id="ProtNLM"/>
    </source>
</evidence>
<feature type="transmembrane region" description="Helical" evidence="1">
    <location>
        <begin position="215"/>
        <end position="236"/>
    </location>
</feature>
<evidence type="ECO:0000256" key="1">
    <source>
        <dbReference type="SAM" id="Phobius"/>
    </source>
</evidence>
<feature type="transmembrane region" description="Helical" evidence="1">
    <location>
        <begin position="6"/>
        <end position="25"/>
    </location>
</feature>
<feature type="transmembrane region" description="Helical" evidence="1">
    <location>
        <begin position="65"/>
        <end position="84"/>
    </location>
</feature>
<dbReference type="Proteomes" id="UP000233398">
    <property type="component" value="Unassembled WGS sequence"/>
</dbReference>
<dbReference type="EMBL" id="PISP01000001">
    <property type="protein sequence ID" value="PKD44787.1"/>
    <property type="molecule type" value="Genomic_DNA"/>
</dbReference>
<sequence>MITGWVYIILCAASSVLIAHLLKVVENRKLNTVRVLTVNYLVATVIAFATTGWSEIAQLEVTEGIYAIGLGSVVGVIFIANFFIYSKSVFHNGVGISVAAMRISLIVPVLLSTLWYLELLTVRQWIGVGLVFLTLFLLLPNKRKMLREPFSAAWLLVLLFIGTGLGDASLKIYEVEFSSLLGKEHFMGIVFFTAFLVGILVLWIRKNWKFKKAELVLGVAVGVPNLYTAIFLIEALERMNGAVVYSSVNVLTVLGGTLLGIMKWGDYLTKIQWTGIVLTLITILLLI</sequence>
<protein>
    <recommendedName>
        <fullName evidence="4">EamA domain-containing protein</fullName>
    </recommendedName>
</protein>
<comment type="caution">
    <text evidence="2">The sequence shown here is derived from an EMBL/GenBank/DDBJ whole genome shotgun (WGS) entry which is preliminary data.</text>
</comment>
<keyword evidence="1" id="KW-0472">Membrane</keyword>
<dbReference type="RefSeq" id="WP_101072075.1">
    <property type="nucleotide sequence ID" value="NZ_PISP01000001.1"/>
</dbReference>
<keyword evidence="3" id="KW-1185">Reference proteome</keyword>
<gene>
    <name evidence="2" type="ORF">CWD77_04810</name>
</gene>
<dbReference type="SUPFAM" id="SSF103481">
    <property type="entry name" value="Multidrug resistance efflux transporter EmrE"/>
    <property type="match status" value="1"/>
</dbReference>
<dbReference type="AlphaFoldDB" id="A0A2N0VKR2"/>
<feature type="transmembrane region" description="Helical" evidence="1">
    <location>
        <begin position="242"/>
        <end position="261"/>
    </location>
</feature>
<reference evidence="2 3" key="1">
    <citation type="submission" date="2017-11" db="EMBL/GenBank/DDBJ databases">
        <title>Rhodohalobacter 15182 sp. nov., isolated from a salt lake.</title>
        <authorList>
            <person name="Han S."/>
        </authorList>
    </citation>
    <scope>NUCLEOTIDE SEQUENCE [LARGE SCALE GENOMIC DNA]</scope>
    <source>
        <strain evidence="2 3">15182</strain>
    </source>
</reference>
<feature type="transmembrane region" description="Helical" evidence="1">
    <location>
        <begin position="152"/>
        <end position="173"/>
    </location>
</feature>
<organism evidence="2 3">
    <name type="scientific">Rhodohalobacter barkolensis</name>
    <dbReference type="NCBI Taxonomy" id="2053187"/>
    <lineage>
        <taxon>Bacteria</taxon>
        <taxon>Pseudomonadati</taxon>
        <taxon>Balneolota</taxon>
        <taxon>Balneolia</taxon>
        <taxon>Balneolales</taxon>
        <taxon>Balneolaceae</taxon>
        <taxon>Rhodohalobacter</taxon>
    </lineage>
</organism>
<keyword evidence="1" id="KW-0812">Transmembrane</keyword>
<feature type="transmembrane region" description="Helical" evidence="1">
    <location>
        <begin position="32"/>
        <end position="53"/>
    </location>
</feature>
<evidence type="ECO:0000313" key="2">
    <source>
        <dbReference type="EMBL" id="PKD44787.1"/>
    </source>
</evidence>
<name>A0A2N0VKR2_9BACT</name>
<feature type="transmembrane region" description="Helical" evidence="1">
    <location>
        <begin position="185"/>
        <end position="203"/>
    </location>
</feature>
<proteinExistence type="predicted"/>
<dbReference type="InterPro" id="IPR037185">
    <property type="entry name" value="EmrE-like"/>
</dbReference>
<dbReference type="OrthoDB" id="1524053at2"/>
<feature type="transmembrane region" description="Helical" evidence="1">
    <location>
        <begin position="96"/>
        <end position="116"/>
    </location>
</feature>